<comment type="caution">
    <text evidence="2">The sequence shown here is derived from an EMBL/GenBank/DDBJ whole genome shotgun (WGS) entry which is preliminary data.</text>
</comment>
<proteinExistence type="predicted"/>
<dbReference type="InterPro" id="IPR001304">
    <property type="entry name" value="C-type_lectin-like"/>
</dbReference>
<dbReference type="PANTHER" id="PTHR45784:SF3">
    <property type="entry name" value="C-TYPE LECTIN DOMAIN FAMILY 4 MEMBER K-LIKE-RELATED"/>
    <property type="match status" value="1"/>
</dbReference>
<dbReference type="Proteomes" id="UP001352852">
    <property type="component" value="Unassembled WGS sequence"/>
</dbReference>
<feature type="domain" description="C-type lectin" evidence="1">
    <location>
        <begin position="160"/>
        <end position="266"/>
    </location>
</feature>
<dbReference type="InterPro" id="IPR016187">
    <property type="entry name" value="CTDL_fold"/>
</dbReference>
<name>A0ABU7DHG0_9TELE</name>
<dbReference type="PROSITE" id="PS50041">
    <property type="entry name" value="C_TYPE_LECTIN_2"/>
    <property type="match status" value="3"/>
</dbReference>
<reference evidence="2 3" key="1">
    <citation type="submission" date="2021-06" db="EMBL/GenBank/DDBJ databases">
        <authorList>
            <person name="Palmer J.M."/>
        </authorList>
    </citation>
    <scope>NUCLEOTIDE SEQUENCE [LARGE SCALE GENOMIC DNA]</scope>
    <source>
        <strain evidence="2 3">CL_MEX2019</strain>
        <tissue evidence="2">Muscle</tissue>
    </source>
</reference>
<dbReference type="Gene3D" id="3.10.100.10">
    <property type="entry name" value="Mannose-Binding Protein A, subunit A"/>
    <property type="match status" value="3"/>
</dbReference>
<evidence type="ECO:0000259" key="1">
    <source>
        <dbReference type="PROSITE" id="PS50041"/>
    </source>
</evidence>
<dbReference type="PANTHER" id="PTHR45784">
    <property type="entry name" value="C-TYPE LECTIN DOMAIN FAMILY 20 MEMBER A-RELATED"/>
    <property type="match status" value="1"/>
</dbReference>
<keyword evidence="3" id="KW-1185">Reference proteome</keyword>
<organism evidence="2 3">
    <name type="scientific">Characodon lateralis</name>
    <dbReference type="NCBI Taxonomy" id="208331"/>
    <lineage>
        <taxon>Eukaryota</taxon>
        <taxon>Metazoa</taxon>
        <taxon>Chordata</taxon>
        <taxon>Craniata</taxon>
        <taxon>Vertebrata</taxon>
        <taxon>Euteleostomi</taxon>
        <taxon>Actinopterygii</taxon>
        <taxon>Neopterygii</taxon>
        <taxon>Teleostei</taxon>
        <taxon>Neoteleostei</taxon>
        <taxon>Acanthomorphata</taxon>
        <taxon>Ovalentaria</taxon>
        <taxon>Atherinomorphae</taxon>
        <taxon>Cyprinodontiformes</taxon>
        <taxon>Goodeidae</taxon>
        <taxon>Characodon</taxon>
    </lineage>
</organism>
<dbReference type="SUPFAM" id="SSF56436">
    <property type="entry name" value="C-type lectin-like"/>
    <property type="match status" value="3"/>
</dbReference>
<evidence type="ECO:0000313" key="2">
    <source>
        <dbReference type="EMBL" id="MED6273811.1"/>
    </source>
</evidence>
<feature type="domain" description="C-type lectin" evidence="1">
    <location>
        <begin position="52"/>
        <end position="160"/>
    </location>
</feature>
<evidence type="ECO:0000313" key="3">
    <source>
        <dbReference type="Proteomes" id="UP001352852"/>
    </source>
</evidence>
<dbReference type="Pfam" id="PF00059">
    <property type="entry name" value="Lectin_C"/>
    <property type="match status" value="3"/>
</dbReference>
<dbReference type="EMBL" id="JAHUTJ010025237">
    <property type="protein sequence ID" value="MED6273811.1"/>
    <property type="molecule type" value="Genomic_DNA"/>
</dbReference>
<dbReference type="CDD" id="cd00037">
    <property type="entry name" value="CLECT"/>
    <property type="match status" value="3"/>
</dbReference>
<dbReference type="InterPro" id="IPR016186">
    <property type="entry name" value="C-type_lectin-like/link_sf"/>
</dbReference>
<sequence length="388" mass="44497">MSSWTLMAHQSAARLPGKKKLWVKAEQNRNTLNMKSSLLRPLVLLALSSILVSGSKYYIPVKLGLTWEEAQNYCKRQHTDLATISNKSEADSMDLKQYLVWSGLTKYKEWHNWWQWSDGKFYAPDWATNEPNKGSCAAVDFKNKKLYARLCDTQRMFVCSNGTGYTFVKEARTWNDASNYCRNYNGNLASFRSHDMNKIFTQQDFPLWVGMHREAGGSFTWISGYSKYENWKTGEPSNMGNCTTISSLTKLMATKDCGVRLPFVCIQEGNINVILVKESKSWEEALEHCRGLNSSDFGFDLISVQPGDEQENIMNKVMEADTKEVWTGLRFLGDDWLWVDGENMLNTSLNQCPMQEQHCGALSKNYTGNIEAKDCSERKNFLCYRFPL</sequence>
<accession>A0ABU7DHG0</accession>
<protein>
    <recommendedName>
        <fullName evidence="1">C-type lectin domain-containing protein</fullName>
    </recommendedName>
</protein>
<feature type="domain" description="C-type lectin" evidence="1">
    <location>
        <begin position="275"/>
        <end position="384"/>
    </location>
</feature>
<dbReference type="SMART" id="SM00034">
    <property type="entry name" value="CLECT"/>
    <property type="match status" value="3"/>
</dbReference>
<gene>
    <name evidence="2" type="ORF">CHARACLAT_010195</name>
</gene>